<evidence type="ECO:0000256" key="9">
    <source>
        <dbReference type="ARBA" id="ARBA00044632"/>
    </source>
</evidence>
<dbReference type="SUPFAM" id="SSF55945">
    <property type="entry name" value="TATA-box binding protein-like"/>
    <property type="match status" value="1"/>
</dbReference>
<dbReference type="Pfam" id="PF00730">
    <property type="entry name" value="HhH-GPD"/>
    <property type="match status" value="1"/>
</dbReference>
<dbReference type="InterPro" id="IPR012904">
    <property type="entry name" value="OGG_N"/>
</dbReference>
<dbReference type="SUPFAM" id="SSF48150">
    <property type="entry name" value="DNA-glycosylase"/>
    <property type="match status" value="1"/>
</dbReference>
<feature type="domain" description="HhH-GPD" evidence="10">
    <location>
        <begin position="136"/>
        <end position="274"/>
    </location>
</feature>
<dbReference type="PANTHER" id="PTHR10242">
    <property type="entry name" value="8-OXOGUANINE DNA GLYCOSYLASE"/>
    <property type="match status" value="1"/>
</dbReference>
<sequence>MNFSVPFEIENSPFFLPSDFKETLDGGQSFRWREVGENAFEGVFEDIAARLLLNGRGKVCAQVPEGFDQEKCAKKIADFLDAERDYAKITKNHKDERVVKAAKRFPTLRILRQTPQEAIICFICSSSKRIVQIKQCVSLLSEKLGDEIAPNFHALPNFEKIADAPIEILRDCKLGFRADYLKRTAQKIVSDKFNPESLREMPYQEAKKYLLSLSGVGEKVADCILLFGAAKFEAFPVDTWISKSMAALYDLKTPKDARAFASKQFGANAGYIQQLLFADIRSNP</sequence>
<evidence type="ECO:0000256" key="3">
    <source>
        <dbReference type="ARBA" id="ARBA00022763"/>
    </source>
</evidence>
<comment type="caution">
    <text evidence="11">The sequence shown here is derived from an EMBL/GenBank/DDBJ whole genome shotgun (WGS) entry which is preliminary data.</text>
</comment>
<reference evidence="11 12" key="1">
    <citation type="submission" date="2022-03" db="EMBL/GenBank/DDBJ databases">
        <title>Novel taxa within the pig intestine.</title>
        <authorList>
            <person name="Wylensek D."/>
            <person name="Bishof K."/>
            <person name="Afrizal A."/>
            <person name="Clavel T."/>
        </authorList>
    </citation>
    <scope>NUCLEOTIDE SEQUENCE [LARGE SCALE GENOMIC DNA]</scope>
    <source>
        <strain evidence="11 12">CLA-KB-P66</strain>
    </source>
</reference>
<keyword evidence="8" id="KW-0326">Glycosidase</keyword>
<evidence type="ECO:0000256" key="1">
    <source>
        <dbReference type="ARBA" id="ARBA00010679"/>
    </source>
</evidence>
<evidence type="ECO:0000256" key="7">
    <source>
        <dbReference type="ARBA" id="ARBA00023268"/>
    </source>
</evidence>
<organism evidence="11 12">
    <name type="scientific">Intestinicryptomonas porci</name>
    <dbReference type="NCBI Taxonomy" id="2926320"/>
    <lineage>
        <taxon>Bacteria</taxon>
        <taxon>Pseudomonadati</taxon>
        <taxon>Verrucomicrobiota</taxon>
        <taxon>Opitutia</taxon>
        <taxon>Opitutales</taxon>
        <taxon>Intestinicryptomonaceae</taxon>
        <taxon>Intestinicryptomonas</taxon>
    </lineage>
</organism>
<dbReference type="Gene3D" id="1.10.340.30">
    <property type="entry name" value="Hypothetical protein, domain 2"/>
    <property type="match status" value="1"/>
</dbReference>
<comment type="similarity">
    <text evidence="1">Belongs to the type-1 OGG1 family.</text>
</comment>
<dbReference type="SMART" id="SM00478">
    <property type="entry name" value="ENDO3c"/>
    <property type="match status" value="1"/>
</dbReference>
<dbReference type="CDD" id="cd00056">
    <property type="entry name" value="ENDO3c"/>
    <property type="match status" value="1"/>
</dbReference>
<dbReference type="Pfam" id="PF07934">
    <property type="entry name" value="OGG_N"/>
    <property type="match status" value="1"/>
</dbReference>
<dbReference type="Gene3D" id="1.10.1670.10">
    <property type="entry name" value="Helix-hairpin-Helix base-excision DNA repair enzymes (C-terminal)"/>
    <property type="match status" value="1"/>
</dbReference>
<comment type="catalytic activity">
    <reaction evidence="9">
        <text>2'-deoxyribonucleotide-(2'-deoxyribose 5'-phosphate)-2'-deoxyribonucleotide-DNA = a 3'-end 2'-deoxyribonucleotide-(2,3-dehydro-2,3-deoxyribose 5'-phosphate)-DNA + a 5'-end 5'-phospho-2'-deoxyribonucleoside-DNA + H(+)</text>
        <dbReference type="Rhea" id="RHEA:66592"/>
        <dbReference type="Rhea" id="RHEA-COMP:13180"/>
        <dbReference type="Rhea" id="RHEA-COMP:16897"/>
        <dbReference type="Rhea" id="RHEA-COMP:17067"/>
        <dbReference type="ChEBI" id="CHEBI:15378"/>
        <dbReference type="ChEBI" id="CHEBI:136412"/>
        <dbReference type="ChEBI" id="CHEBI:157695"/>
        <dbReference type="ChEBI" id="CHEBI:167181"/>
        <dbReference type="EC" id="4.2.99.18"/>
    </reaction>
</comment>
<evidence type="ECO:0000313" key="12">
    <source>
        <dbReference type="Proteomes" id="UP001275932"/>
    </source>
</evidence>
<dbReference type="InterPro" id="IPR003265">
    <property type="entry name" value="HhH-GPD_domain"/>
</dbReference>
<protein>
    <recommendedName>
        <fullName evidence="2">DNA-(apurinic or apyrimidinic site) lyase</fullName>
        <ecNumber evidence="2">4.2.99.18</ecNumber>
    </recommendedName>
</protein>
<dbReference type="InterPro" id="IPR052054">
    <property type="entry name" value="Oxidative_DNA_repair_enzyme"/>
</dbReference>
<dbReference type="EMBL" id="JALBUT010000002">
    <property type="protein sequence ID" value="MDX8414942.1"/>
    <property type="molecule type" value="Genomic_DNA"/>
</dbReference>
<name>A0ABU4WHH2_9BACT</name>
<dbReference type="Proteomes" id="UP001275932">
    <property type="component" value="Unassembled WGS sequence"/>
</dbReference>
<keyword evidence="3" id="KW-0227">DNA damage</keyword>
<dbReference type="RefSeq" id="WP_370396389.1">
    <property type="nucleotide sequence ID" value="NZ_JALBUT010000002.1"/>
</dbReference>
<evidence type="ECO:0000256" key="4">
    <source>
        <dbReference type="ARBA" id="ARBA00022801"/>
    </source>
</evidence>
<dbReference type="InterPro" id="IPR023170">
    <property type="entry name" value="HhH_base_excis_C"/>
</dbReference>
<keyword evidence="7" id="KW-0511">Multifunctional enzyme</keyword>
<keyword evidence="12" id="KW-1185">Reference proteome</keyword>
<dbReference type="EC" id="4.2.99.18" evidence="2"/>
<dbReference type="InterPro" id="IPR011257">
    <property type="entry name" value="DNA_glycosylase"/>
</dbReference>
<keyword evidence="4" id="KW-0378">Hydrolase</keyword>
<evidence type="ECO:0000256" key="5">
    <source>
        <dbReference type="ARBA" id="ARBA00023204"/>
    </source>
</evidence>
<proteinExistence type="inferred from homology"/>
<evidence type="ECO:0000256" key="2">
    <source>
        <dbReference type="ARBA" id="ARBA00012720"/>
    </source>
</evidence>
<dbReference type="PANTHER" id="PTHR10242:SF2">
    <property type="entry name" value="N-GLYCOSYLASE_DNA LYASE"/>
    <property type="match status" value="1"/>
</dbReference>
<evidence type="ECO:0000256" key="8">
    <source>
        <dbReference type="ARBA" id="ARBA00023295"/>
    </source>
</evidence>
<accession>A0ABU4WHH2</accession>
<keyword evidence="6" id="KW-0456">Lyase</keyword>
<gene>
    <name evidence="11" type="ORF">MOX91_01925</name>
</gene>
<evidence type="ECO:0000256" key="6">
    <source>
        <dbReference type="ARBA" id="ARBA00023239"/>
    </source>
</evidence>
<keyword evidence="5" id="KW-0234">DNA repair</keyword>
<evidence type="ECO:0000313" key="11">
    <source>
        <dbReference type="EMBL" id="MDX8414942.1"/>
    </source>
</evidence>
<evidence type="ECO:0000259" key="10">
    <source>
        <dbReference type="SMART" id="SM00478"/>
    </source>
</evidence>
<dbReference type="Gene3D" id="3.30.310.260">
    <property type="match status" value="1"/>
</dbReference>